<dbReference type="PANTHER" id="PTHR35567:SF3">
    <property type="entry name" value="MALATE DEHYDROGENASE"/>
    <property type="match status" value="1"/>
</dbReference>
<evidence type="ECO:0000313" key="3">
    <source>
        <dbReference type="Proteomes" id="UP001465668"/>
    </source>
</evidence>
<keyword evidence="3" id="KW-1185">Reference proteome</keyword>
<feature type="signal peptide" evidence="1">
    <location>
        <begin position="1"/>
        <end position="18"/>
    </location>
</feature>
<keyword evidence="1" id="KW-0732">Signal</keyword>
<name>A0ABR2Y908_9PEZI</name>
<evidence type="ECO:0000313" key="2">
    <source>
        <dbReference type="EMBL" id="KAK9783703.1"/>
    </source>
</evidence>
<sequence>MLAQSLLVFVSALAVASASPVGKRCESAQASSTVSATITTSTILATPTLPTTGGSTELPSNNGTLKAIVVGHGIQNYTCAAAGANATSVGALAVLYDITDLYSSLSDDERTQLPADVLRTTDLPLNLAGDSDDQYAANVSDPFKADADLTVEGIDEPLKVLGYHYFDASLTPTFDLFNAGMLFKGGKLNGVKAPASADPGLLNTGAVDWLQLGDKGASVGLAQVYRVVTAGGNGLACDTAGQVFSVPYAAQYWYYD</sequence>
<evidence type="ECO:0008006" key="4">
    <source>
        <dbReference type="Google" id="ProtNLM"/>
    </source>
</evidence>
<gene>
    <name evidence="2" type="ORF">SCAR479_00262</name>
</gene>
<dbReference type="InterPro" id="IPR021851">
    <property type="entry name" value="DUF3455"/>
</dbReference>
<proteinExistence type="predicted"/>
<accession>A0ABR2Y908</accession>
<evidence type="ECO:0000256" key="1">
    <source>
        <dbReference type="SAM" id="SignalP"/>
    </source>
</evidence>
<feature type="chain" id="PRO_5047443670" description="Malate dehydrogenase" evidence="1">
    <location>
        <begin position="19"/>
        <end position="256"/>
    </location>
</feature>
<reference evidence="2 3" key="1">
    <citation type="submission" date="2024-02" db="EMBL/GenBank/DDBJ databases">
        <title>First draft genome assembly of two strains of Seiridium cardinale.</title>
        <authorList>
            <person name="Emiliani G."/>
            <person name="Scali E."/>
        </authorList>
    </citation>
    <scope>NUCLEOTIDE SEQUENCE [LARGE SCALE GENOMIC DNA]</scope>
    <source>
        <strain evidence="2 3">BM-138-000479</strain>
    </source>
</reference>
<dbReference type="PANTHER" id="PTHR35567">
    <property type="entry name" value="MALATE DEHYDROGENASE (AFU_ORTHOLOGUE AFUA_2G13800)"/>
    <property type="match status" value="1"/>
</dbReference>
<dbReference type="Proteomes" id="UP001465668">
    <property type="component" value="Unassembled WGS sequence"/>
</dbReference>
<organism evidence="2 3">
    <name type="scientific">Seiridium cardinale</name>
    <dbReference type="NCBI Taxonomy" id="138064"/>
    <lineage>
        <taxon>Eukaryota</taxon>
        <taxon>Fungi</taxon>
        <taxon>Dikarya</taxon>
        <taxon>Ascomycota</taxon>
        <taxon>Pezizomycotina</taxon>
        <taxon>Sordariomycetes</taxon>
        <taxon>Xylariomycetidae</taxon>
        <taxon>Amphisphaeriales</taxon>
        <taxon>Sporocadaceae</taxon>
        <taxon>Seiridium</taxon>
    </lineage>
</organism>
<comment type="caution">
    <text evidence="2">The sequence shown here is derived from an EMBL/GenBank/DDBJ whole genome shotgun (WGS) entry which is preliminary data.</text>
</comment>
<dbReference type="EMBL" id="JARVKM010000001">
    <property type="protein sequence ID" value="KAK9783703.1"/>
    <property type="molecule type" value="Genomic_DNA"/>
</dbReference>
<dbReference type="Pfam" id="PF11937">
    <property type="entry name" value="DUF3455"/>
    <property type="match status" value="1"/>
</dbReference>
<protein>
    <recommendedName>
        <fullName evidence="4">Malate dehydrogenase</fullName>
    </recommendedName>
</protein>